<dbReference type="EMBL" id="JAQOSP010000100">
    <property type="protein sequence ID" value="MDJ1170705.1"/>
    <property type="molecule type" value="Genomic_DNA"/>
</dbReference>
<protein>
    <submittedName>
        <fullName evidence="1">Uncharacterized protein</fullName>
    </submittedName>
</protein>
<gene>
    <name evidence="1" type="ORF">PMG71_14835</name>
</gene>
<dbReference type="Proteomes" id="UP001235303">
    <property type="component" value="Unassembled WGS sequence"/>
</dbReference>
<reference evidence="1 2" key="1">
    <citation type="submission" date="2023-01" db="EMBL/GenBank/DDBJ databases">
        <title>Novel diversity within Roseofilum (Cyanobacteria; Desertifilaceae) from marine benthic mats with descriptions of four novel species.</title>
        <authorList>
            <person name="Wang Y."/>
            <person name="Berthold D.E."/>
            <person name="Hu J."/>
            <person name="Lefler F.W."/>
            <person name="Laughinghouse H.D. IV."/>
        </authorList>
    </citation>
    <scope>NUCLEOTIDE SEQUENCE [LARGE SCALE GENOMIC DNA]</scope>
    <source>
        <strain evidence="1 2">BLCC-M154</strain>
    </source>
</reference>
<comment type="caution">
    <text evidence="1">The sequence shown here is derived from an EMBL/GenBank/DDBJ whole genome shotgun (WGS) entry which is preliminary data.</text>
</comment>
<evidence type="ECO:0000313" key="2">
    <source>
        <dbReference type="Proteomes" id="UP001235303"/>
    </source>
</evidence>
<name>A0ABT7AV15_9CYAN</name>
<keyword evidence="2" id="KW-1185">Reference proteome</keyword>
<organism evidence="1 2">
    <name type="scientific">Roseofilum acuticapitatum BLCC-M154</name>
    <dbReference type="NCBI Taxonomy" id="3022444"/>
    <lineage>
        <taxon>Bacteria</taxon>
        <taxon>Bacillati</taxon>
        <taxon>Cyanobacteriota</taxon>
        <taxon>Cyanophyceae</taxon>
        <taxon>Desertifilales</taxon>
        <taxon>Desertifilaceae</taxon>
        <taxon>Roseofilum</taxon>
        <taxon>Roseofilum acuticapitatum</taxon>
    </lineage>
</organism>
<dbReference type="RefSeq" id="WP_283754464.1">
    <property type="nucleotide sequence ID" value="NZ_JAQOSP010000100.1"/>
</dbReference>
<evidence type="ECO:0000313" key="1">
    <source>
        <dbReference type="EMBL" id="MDJ1170705.1"/>
    </source>
</evidence>
<sequence length="52" mass="5974">MERSTIQGENKLVTVFNPDRIPTAINLPIDEIVDFCDPEFSTYQKGEFRNSP</sequence>
<accession>A0ABT7AV15</accession>
<proteinExistence type="predicted"/>